<evidence type="ECO:0000256" key="3">
    <source>
        <dbReference type="ARBA" id="ARBA00023002"/>
    </source>
</evidence>
<dbReference type="OMA" id="DIAMKCK"/>
<reference evidence="7" key="2">
    <citation type="submission" date="2013-04" db="UniProtKB">
        <authorList>
            <consortium name="EnsemblPlants"/>
        </authorList>
    </citation>
    <scope>IDENTIFICATION</scope>
</reference>
<dbReference type="InterPro" id="IPR015659">
    <property type="entry name" value="Proline_oxidase"/>
</dbReference>
<evidence type="ECO:0000256" key="5">
    <source>
        <dbReference type="RuleBase" id="RU364054"/>
    </source>
</evidence>
<keyword evidence="8" id="KW-1185">Reference proteome</keyword>
<evidence type="ECO:0000259" key="6">
    <source>
        <dbReference type="Pfam" id="PF01619"/>
    </source>
</evidence>
<dbReference type="GO" id="GO:0005739">
    <property type="term" value="C:mitochondrion"/>
    <property type="evidence" value="ECO:0007669"/>
    <property type="project" value="TreeGrafter"/>
</dbReference>
<comment type="function">
    <text evidence="5">Converts proline to delta-1-pyrroline-5-carboxylate.</text>
</comment>
<proteinExistence type="inferred from homology"/>
<evidence type="ECO:0000256" key="4">
    <source>
        <dbReference type="ARBA" id="ARBA00023062"/>
    </source>
</evidence>
<keyword evidence="5" id="KW-0274">FAD</keyword>
<comment type="cofactor">
    <cofactor evidence="5">
        <name>FAD</name>
        <dbReference type="ChEBI" id="CHEBI:57692"/>
    </cofactor>
</comment>
<dbReference type="EnsemblPlants" id="OB10G26770.1">
    <property type="protein sequence ID" value="OB10G26770.1"/>
    <property type="gene ID" value="OB10G26770"/>
</dbReference>
<evidence type="ECO:0000313" key="7">
    <source>
        <dbReference type="EnsemblPlants" id="OB10G26770.1"/>
    </source>
</evidence>
<dbReference type="Proteomes" id="UP000006038">
    <property type="component" value="Chromosome 10"/>
</dbReference>
<dbReference type="GO" id="GO:0010133">
    <property type="term" value="P:L-proline catabolic process to L-glutamate"/>
    <property type="evidence" value="ECO:0007669"/>
    <property type="project" value="TreeGrafter"/>
</dbReference>
<dbReference type="InterPro" id="IPR002872">
    <property type="entry name" value="Proline_DH_dom"/>
</dbReference>
<dbReference type="EC" id="1.5.5.2" evidence="2 5"/>
<evidence type="ECO:0000256" key="1">
    <source>
        <dbReference type="ARBA" id="ARBA00005869"/>
    </source>
</evidence>
<dbReference type="AlphaFoldDB" id="J3N579"/>
<dbReference type="GO" id="GO:0004657">
    <property type="term" value="F:proline dehydrogenase activity"/>
    <property type="evidence" value="ECO:0007669"/>
    <property type="project" value="UniProtKB-EC"/>
</dbReference>
<dbReference type="Pfam" id="PF01619">
    <property type="entry name" value="Pro_dh"/>
    <property type="match status" value="1"/>
</dbReference>
<dbReference type="Gene3D" id="3.20.20.220">
    <property type="match status" value="1"/>
</dbReference>
<accession>J3N579</accession>
<dbReference type="PANTHER" id="PTHR13914:SF0">
    <property type="entry name" value="PROLINE DEHYDROGENASE 1, MITOCHONDRIAL"/>
    <property type="match status" value="1"/>
</dbReference>
<organism evidence="7">
    <name type="scientific">Oryza brachyantha</name>
    <name type="common">malo sina</name>
    <dbReference type="NCBI Taxonomy" id="4533"/>
    <lineage>
        <taxon>Eukaryota</taxon>
        <taxon>Viridiplantae</taxon>
        <taxon>Streptophyta</taxon>
        <taxon>Embryophyta</taxon>
        <taxon>Tracheophyta</taxon>
        <taxon>Spermatophyta</taxon>
        <taxon>Magnoliopsida</taxon>
        <taxon>Liliopsida</taxon>
        <taxon>Poales</taxon>
        <taxon>Poaceae</taxon>
        <taxon>BOP clade</taxon>
        <taxon>Oryzoideae</taxon>
        <taxon>Oryzeae</taxon>
        <taxon>Oryzinae</taxon>
        <taxon>Oryza</taxon>
    </lineage>
</organism>
<keyword evidence="3 5" id="KW-0560">Oxidoreductase</keyword>
<keyword evidence="4 5" id="KW-0642">Proline metabolism</keyword>
<protein>
    <recommendedName>
        <fullName evidence="2 5">Proline dehydrogenase</fullName>
        <ecNumber evidence="2 5">1.5.5.2</ecNumber>
    </recommendedName>
</protein>
<dbReference type="eggNOG" id="KOG0186">
    <property type="taxonomic scope" value="Eukaryota"/>
</dbReference>
<sequence length="181" mass="20061">MARAANGERVCLALKVFRGVYLAREPCLATSLCVSSLIHSSIQDTHDCYNGRATFLLDHVRRGAAAVTLATHNVDSRQLAAARARELGIGRGDRGLQFARLTGMAGGLSLDRAPQHRVPGEQVLAVRPVEHIIPYLIRRAKENMGLLSSSSFDKQLLRKELVRRFKVAMLGCNCYMNWLFD</sequence>
<evidence type="ECO:0000313" key="8">
    <source>
        <dbReference type="Proteomes" id="UP000006038"/>
    </source>
</evidence>
<comment type="similarity">
    <text evidence="1 5">Belongs to the proline oxidase family.</text>
</comment>
<dbReference type="PANTHER" id="PTHR13914">
    <property type="entry name" value="PROLINE OXIDASE"/>
    <property type="match status" value="1"/>
</dbReference>
<evidence type="ECO:0000256" key="2">
    <source>
        <dbReference type="ARBA" id="ARBA00012695"/>
    </source>
</evidence>
<dbReference type="GO" id="GO:0071949">
    <property type="term" value="F:FAD binding"/>
    <property type="evidence" value="ECO:0007669"/>
    <property type="project" value="TreeGrafter"/>
</dbReference>
<keyword evidence="5" id="KW-0285">Flavoprotein</keyword>
<reference evidence="7" key="1">
    <citation type="journal article" date="2013" name="Nat. Commun.">
        <title>Whole-genome sequencing of Oryza brachyantha reveals mechanisms underlying Oryza genome evolution.</title>
        <authorList>
            <person name="Chen J."/>
            <person name="Huang Q."/>
            <person name="Gao D."/>
            <person name="Wang J."/>
            <person name="Lang Y."/>
            <person name="Liu T."/>
            <person name="Li B."/>
            <person name="Bai Z."/>
            <person name="Luis Goicoechea J."/>
            <person name="Liang C."/>
            <person name="Chen C."/>
            <person name="Zhang W."/>
            <person name="Sun S."/>
            <person name="Liao Y."/>
            <person name="Zhang X."/>
            <person name="Yang L."/>
            <person name="Song C."/>
            <person name="Wang M."/>
            <person name="Shi J."/>
            <person name="Liu G."/>
            <person name="Liu J."/>
            <person name="Zhou H."/>
            <person name="Zhou W."/>
            <person name="Yu Q."/>
            <person name="An N."/>
            <person name="Chen Y."/>
            <person name="Cai Q."/>
            <person name="Wang B."/>
            <person name="Liu B."/>
            <person name="Min J."/>
            <person name="Huang Y."/>
            <person name="Wu H."/>
            <person name="Li Z."/>
            <person name="Zhang Y."/>
            <person name="Yin Y."/>
            <person name="Song W."/>
            <person name="Jiang J."/>
            <person name="Jackson S.A."/>
            <person name="Wing R.A."/>
            <person name="Wang J."/>
            <person name="Chen M."/>
        </authorList>
    </citation>
    <scope>NUCLEOTIDE SEQUENCE [LARGE SCALE GENOMIC DNA]</scope>
    <source>
        <strain evidence="7">cv. IRGC 101232</strain>
    </source>
</reference>
<dbReference type="InterPro" id="IPR029041">
    <property type="entry name" value="FAD-linked_oxidoreductase-like"/>
</dbReference>
<dbReference type="SUPFAM" id="SSF51730">
    <property type="entry name" value="FAD-linked oxidoreductase"/>
    <property type="match status" value="1"/>
</dbReference>
<feature type="domain" description="Proline dehydrogenase" evidence="6">
    <location>
        <begin position="3"/>
        <end position="146"/>
    </location>
</feature>
<dbReference type="HOGENOM" id="CLU_018202_2_1_1"/>
<dbReference type="STRING" id="4533.J3N579"/>
<comment type="catalytic activity">
    <reaction evidence="5">
        <text>L-proline + a quinone = (S)-1-pyrroline-5-carboxylate + a quinol + H(+)</text>
        <dbReference type="Rhea" id="RHEA:23784"/>
        <dbReference type="ChEBI" id="CHEBI:15378"/>
        <dbReference type="ChEBI" id="CHEBI:17388"/>
        <dbReference type="ChEBI" id="CHEBI:24646"/>
        <dbReference type="ChEBI" id="CHEBI:60039"/>
        <dbReference type="ChEBI" id="CHEBI:132124"/>
        <dbReference type="EC" id="1.5.5.2"/>
    </reaction>
</comment>
<dbReference type="Gramene" id="OB10G26770.1">
    <property type="protein sequence ID" value="OB10G26770.1"/>
    <property type="gene ID" value="OB10G26770"/>
</dbReference>
<name>J3N579_ORYBR</name>